<keyword evidence="1" id="KW-1133">Transmembrane helix</keyword>
<name>A0A265N6S8_9BACI</name>
<keyword evidence="3" id="KW-1185">Reference proteome</keyword>
<evidence type="ECO:0000313" key="3">
    <source>
        <dbReference type="Proteomes" id="UP000216498"/>
    </source>
</evidence>
<dbReference type="AlphaFoldDB" id="A0A265N6S8"/>
<comment type="caution">
    <text evidence="2">The sequence shown here is derived from an EMBL/GenBank/DDBJ whole genome shotgun (WGS) entry which is preliminary data.</text>
</comment>
<sequence length="106" mass="12312">MLVTQLRSALTNRMQLFIRQHSGTDTLFPAEAFHYHYFASPYIIITVPALSLLRVPDSFMTVNIPMAIMICYTINKINGGIQRKTQMNTLSWCFAKNSFYGMMYRF</sequence>
<feature type="transmembrane region" description="Helical" evidence="1">
    <location>
        <begin position="35"/>
        <end position="53"/>
    </location>
</feature>
<dbReference type="EMBL" id="NPMS01000009">
    <property type="protein sequence ID" value="OZU87547.1"/>
    <property type="molecule type" value="Genomic_DNA"/>
</dbReference>
<reference evidence="2 3" key="1">
    <citation type="submission" date="2017-08" db="EMBL/GenBank/DDBJ databases">
        <title>Virgibacillus indicus sp. nov. and Virgibacillus profoundi sp. nov, two moderately halophilic bacteria isolated from marine sediment by using the Microfluidic Streak Plate.</title>
        <authorList>
            <person name="Xu B."/>
            <person name="Hu B."/>
            <person name="Wang J."/>
            <person name="Zhu Y."/>
            <person name="Huang L."/>
            <person name="Du W."/>
            <person name="Huang Y."/>
        </authorList>
    </citation>
    <scope>NUCLEOTIDE SEQUENCE [LARGE SCALE GENOMIC DNA]</scope>
    <source>
        <strain evidence="2 3">IO3-P2-C2</strain>
    </source>
</reference>
<keyword evidence="1" id="KW-0812">Transmembrane</keyword>
<accession>A0A265N6S8</accession>
<proteinExistence type="predicted"/>
<protein>
    <submittedName>
        <fullName evidence="2">Uncharacterized protein</fullName>
    </submittedName>
</protein>
<gene>
    <name evidence="2" type="ORF">CIL03_15760</name>
</gene>
<dbReference type="Proteomes" id="UP000216498">
    <property type="component" value="Unassembled WGS sequence"/>
</dbReference>
<keyword evidence="1" id="KW-0472">Membrane</keyword>
<organism evidence="2 3">
    <name type="scientific">Virgibacillus indicus</name>
    <dbReference type="NCBI Taxonomy" id="2024554"/>
    <lineage>
        <taxon>Bacteria</taxon>
        <taxon>Bacillati</taxon>
        <taxon>Bacillota</taxon>
        <taxon>Bacilli</taxon>
        <taxon>Bacillales</taxon>
        <taxon>Bacillaceae</taxon>
        <taxon>Virgibacillus</taxon>
    </lineage>
</organism>
<dbReference type="RefSeq" id="WP_094886849.1">
    <property type="nucleotide sequence ID" value="NZ_NPMS01000009.1"/>
</dbReference>
<evidence type="ECO:0000256" key="1">
    <source>
        <dbReference type="SAM" id="Phobius"/>
    </source>
</evidence>
<evidence type="ECO:0000313" key="2">
    <source>
        <dbReference type="EMBL" id="OZU87547.1"/>
    </source>
</evidence>